<organism evidence="2 3">
    <name type="scientific">Tetranychus urticae</name>
    <name type="common">Two-spotted spider mite</name>
    <dbReference type="NCBI Taxonomy" id="32264"/>
    <lineage>
        <taxon>Eukaryota</taxon>
        <taxon>Metazoa</taxon>
        <taxon>Ecdysozoa</taxon>
        <taxon>Arthropoda</taxon>
        <taxon>Chelicerata</taxon>
        <taxon>Arachnida</taxon>
        <taxon>Acari</taxon>
        <taxon>Acariformes</taxon>
        <taxon>Trombidiformes</taxon>
        <taxon>Prostigmata</taxon>
        <taxon>Eleutherengona</taxon>
        <taxon>Raphignathae</taxon>
        <taxon>Tetranychoidea</taxon>
        <taxon>Tetranychidae</taxon>
        <taxon>Tetranychus</taxon>
    </lineage>
</organism>
<reference evidence="3" key="1">
    <citation type="submission" date="2011-08" db="EMBL/GenBank/DDBJ databases">
        <authorList>
            <person name="Rombauts S."/>
        </authorList>
    </citation>
    <scope>NUCLEOTIDE SEQUENCE</scope>
    <source>
        <strain evidence="3">London</strain>
    </source>
</reference>
<dbReference type="EMBL" id="CAEY01001343">
    <property type="status" value="NOT_ANNOTATED_CDS"/>
    <property type="molecule type" value="Genomic_DNA"/>
</dbReference>
<feature type="compositionally biased region" description="Polar residues" evidence="1">
    <location>
        <begin position="8"/>
        <end position="17"/>
    </location>
</feature>
<feature type="compositionally biased region" description="Low complexity" evidence="1">
    <location>
        <begin position="276"/>
        <end position="285"/>
    </location>
</feature>
<feature type="compositionally biased region" description="Basic residues" evidence="1">
    <location>
        <begin position="448"/>
        <end position="462"/>
    </location>
</feature>
<feature type="compositionally biased region" description="Basic and acidic residues" evidence="1">
    <location>
        <begin position="389"/>
        <end position="405"/>
    </location>
</feature>
<dbReference type="GO" id="GO:0005694">
    <property type="term" value="C:chromosome"/>
    <property type="evidence" value="ECO:0007669"/>
    <property type="project" value="TreeGrafter"/>
</dbReference>
<dbReference type="GO" id="GO:0010468">
    <property type="term" value="P:regulation of gene expression"/>
    <property type="evidence" value="ECO:0007669"/>
    <property type="project" value="TreeGrafter"/>
</dbReference>
<dbReference type="HOGENOM" id="CLU_526120_0_0_1"/>
<dbReference type="AlphaFoldDB" id="T1K153"/>
<name>T1K153_TETUR</name>
<dbReference type="EnsemblMetazoa" id="tetur04g00050.1">
    <property type="protein sequence ID" value="tetur04g00050.1"/>
    <property type="gene ID" value="tetur04g00050"/>
</dbReference>
<reference evidence="2" key="2">
    <citation type="submission" date="2015-06" db="UniProtKB">
        <authorList>
            <consortium name="EnsemblMetazoa"/>
        </authorList>
    </citation>
    <scope>IDENTIFICATION</scope>
</reference>
<dbReference type="GO" id="GO:0005634">
    <property type="term" value="C:nucleus"/>
    <property type="evidence" value="ECO:0007669"/>
    <property type="project" value="TreeGrafter"/>
</dbReference>
<accession>T1K153</accession>
<keyword evidence="3" id="KW-1185">Reference proteome</keyword>
<dbReference type="Proteomes" id="UP000015104">
    <property type="component" value="Unassembled WGS sequence"/>
</dbReference>
<dbReference type="eggNOG" id="KOG4442">
    <property type="taxonomic scope" value="Eukaryota"/>
</dbReference>
<dbReference type="PANTHER" id="PTHR46711:SF1">
    <property type="entry name" value="HISTONE-LYSINE N-METHYLTRANSFERASE SETD2"/>
    <property type="match status" value="1"/>
</dbReference>
<feature type="region of interest" description="Disordered" evidence="1">
    <location>
        <begin position="389"/>
        <end position="462"/>
    </location>
</feature>
<feature type="region of interest" description="Disordered" evidence="1">
    <location>
        <begin position="1"/>
        <end position="25"/>
    </location>
</feature>
<feature type="compositionally biased region" description="Polar residues" evidence="1">
    <location>
        <begin position="429"/>
        <end position="447"/>
    </location>
</feature>
<feature type="region of interest" description="Disordered" evidence="1">
    <location>
        <begin position="276"/>
        <end position="310"/>
    </location>
</feature>
<evidence type="ECO:0000313" key="2">
    <source>
        <dbReference type="EnsemblMetazoa" id="tetur04g00050.1"/>
    </source>
</evidence>
<sequence>MDKDKDSSPGQAISRGNKSSRKRLTPNRDYLRSVKRITRHTGDRGLADREQTIDLVKLMMRVNDSPSKFKLLKILANTNRVEYLKLFLDNNGLKILYLWMVRCKETDFYLKIAILKILTGLPVSSKTALKTARVWDLVEKWAKLKKGNEPDDIQVVYVDNSGVHNDKGNGLSNKACTSSRSCVGNTDLPEIVELEENCDKQKTNPTKDINQNEISKNCEENVKSITLDSDCDEITEIRSQVQTNDRSGIISEDFVQDVIKKMAMILKERKLSQSSSQSEINLESSTQNNTTHRDKKSAIEPSKVTSSSVDTLRDYHKPLNYSVSKKVDNISKSKDEIQDCAIIDCSSKRKNWTAADVSILALQLLKQWKDLKEVFKIPKIKPVEIEKNDKKTEEVKDSSKADAAKDSSTTSSNVDKNKDKKDNNQGNKEVNQQKSSNKPSQKVSHISTIHRKRSRGRHRNRRLEKVGNRIPQPDYRYQFAPQEYLGLYQQRNVNYEYYPSHFYANQLPMQMAPMNYYY</sequence>
<evidence type="ECO:0000313" key="3">
    <source>
        <dbReference type="Proteomes" id="UP000015104"/>
    </source>
</evidence>
<dbReference type="PANTHER" id="PTHR46711">
    <property type="entry name" value="HISTONE-LYSINE N-METHYLTRANSFERASE SETD2"/>
    <property type="match status" value="1"/>
</dbReference>
<proteinExistence type="predicted"/>
<dbReference type="STRING" id="32264.T1K153"/>
<dbReference type="InterPro" id="IPR042294">
    <property type="entry name" value="SETD2_animal"/>
</dbReference>
<evidence type="ECO:0000256" key="1">
    <source>
        <dbReference type="SAM" id="MobiDB-lite"/>
    </source>
</evidence>
<dbReference type="GO" id="GO:0046975">
    <property type="term" value="F:histone H3K36 methyltransferase activity"/>
    <property type="evidence" value="ECO:0007669"/>
    <property type="project" value="InterPro"/>
</dbReference>
<protein>
    <submittedName>
        <fullName evidence="2">Uncharacterized protein</fullName>
    </submittedName>
</protein>